<feature type="transmembrane region" description="Helical" evidence="1">
    <location>
        <begin position="378"/>
        <end position="401"/>
    </location>
</feature>
<feature type="transmembrane region" description="Helical" evidence="1">
    <location>
        <begin position="221"/>
        <end position="240"/>
    </location>
</feature>
<evidence type="ECO:0000256" key="1">
    <source>
        <dbReference type="SAM" id="Phobius"/>
    </source>
</evidence>
<feature type="transmembrane region" description="Helical" evidence="1">
    <location>
        <begin position="348"/>
        <end position="366"/>
    </location>
</feature>
<keyword evidence="3" id="KW-1185">Reference proteome</keyword>
<keyword evidence="1" id="KW-0812">Transmembrane</keyword>
<keyword evidence="1" id="KW-0472">Membrane</keyword>
<feature type="transmembrane region" description="Helical" evidence="1">
    <location>
        <begin position="285"/>
        <end position="305"/>
    </location>
</feature>
<feature type="transmembrane region" description="Helical" evidence="1">
    <location>
        <begin position="9"/>
        <end position="28"/>
    </location>
</feature>
<dbReference type="AlphaFoldDB" id="A0A848MN54"/>
<evidence type="ECO:0000313" key="2">
    <source>
        <dbReference type="EMBL" id="NMP29195.1"/>
    </source>
</evidence>
<feature type="transmembrane region" description="Helical" evidence="1">
    <location>
        <begin position="126"/>
        <end position="145"/>
    </location>
</feature>
<dbReference type="Proteomes" id="UP000585363">
    <property type="component" value="Unassembled WGS sequence"/>
</dbReference>
<reference evidence="2 3" key="2">
    <citation type="submission" date="2020-06" db="EMBL/GenBank/DDBJ databases">
        <title>Polyphasic characterization of a Rahnella strain isolated from tree sap.</title>
        <authorList>
            <person name="Kim I.S."/>
        </authorList>
    </citation>
    <scope>NUCLEOTIDE SEQUENCE [LARGE SCALE GENOMIC DNA]</scope>
    <source>
        <strain evidence="2 3">SAP-1</strain>
    </source>
</reference>
<reference evidence="2 3" key="1">
    <citation type="submission" date="2020-01" db="EMBL/GenBank/DDBJ databases">
        <authorList>
            <person name="Lee S.D."/>
        </authorList>
    </citation>
    <scope>NUCLEOTIDE SEQUENCE [LARGE SCALE GENOMIC DNA]</scope>
    <source>
        <strain evidence="2 3">SAP-1</strain>
    </source>
</reference>
<gene>
    <name evidence="2" type="ORF">GW590_20315</name>
</gene>
<dbReference type="EMBL" id="JAADJU010000012">
    <property type="protein sequence ID" value="NMP29195.1"/>
    <property type="molecule type" value="Genomic_DNA"/>
</dbReference>
<dbReference type="RefSeq" id="WP_169404908.1">
    <property type="nucleotide sequence ID" value="NZ_JAADJU010000012.1"/>
</dbReference>
<protein>
    <submittedName>
        <fullName evidence="2">YfhO family protein</fullName>
    </submittedName>
</protein>
<feature type="transmembrane region" description="Helical" evidence="1">
    <location>
        <begin position="185"/>
        <end position="209"/>
    </location>
</feature>
<comment type="caution">
    <text evidence="2">The sequence shown here is derived from an EMBL/GenBank/DDBJ whole genome shotgun (WGS) entry which is preliminary data.</text>
</comment>
<sequence>MRGKITTQFWPIVFFFVTLIILFIPMMHHNLWSSDDWDVHLLRMQALNQQLDHQQFPPLFDYWSSNQRGFSWGSFYPPLTTLVFFISRLILLGVENNALQMKVSLALIIFIAAASAFYATKREFGSTSAGFLGATLFISSSYFLCNFFQRFAIGECLAMALMPLLIRGCNALLSGNSDRKLIPLAGTLILLSNIPSVIVTLIFFFIFSLIYAKKVFSKDNILFLIKSAIIVLLLTCFYWLPLMYHMHYSDIYAFSNMQHSYEFINGTRVSFRHLLFATKNTDTSVGYRLFLSPGILVIVLSLTALFTDKERVSKPMLLIAGILMLLLTPAFSWTWIPEKFTLLQLMQFSWRLLSCITAILALYAVLPLLRWMKKSKTWLATFPVLLLLQVIFPIQGAIFSAPPEYSSTVLFHDYVNNRIKLPVTNDSLNNSGYPLLTEPSDFINGFPYFTVEADKAGIYLLPYIMYSGYYLVIDGNKIPPIALENGFIGVPLSPGTHHLQLGYKTSIYLIPAAVSLTFMLLLIGLEIRRYLQRRRLRLDHGERYHIDDAPDRSNGR</sequence>
<accession>A0A848MN54</accession>
<feature type="transmembrane region" description="Helical" evidence="1">
    <location>
        <begin position="317"/>
        <end position="336"/>
    </location>
</feature>
<feature type="transmembrane region" description="Helical" evidence="1">
    <location>
        <begin position="152"/>
        <end position="173"/>
    </location>
</feature>
<name>A0A848MN54_9GAMM</name>
<feature type="transmembrane region" description="Helical" evidence="1">
    <location>
        <begin position="507"/>
        <end position="527"/>
    </location>
</feature>
<proteinExistence type="predicted"/>
<organism evidence="2 3">
    <name type="scientific">Rouxiella aceris</name>
    <dbReference type="NCBI Taxonomy" id="2703884"/>
    <lineage>
        <taxon>Bacteria</taxon>
        <taxon>Pseudomonadati</taxon>
        <taxon>Pseudomonadota</taxon>
        <taxon>Gammaproteobacteria</taxon>
        <taxon>Enterobacterales</taxon>
        <taxon>Yersiniaceae</taxon>
        <taxon>Rouxiella</taxon>
    </lineage>
</organism>
<feature type="transmembrane region" description="Helical" evidence="1">
    <location>
        <begin position="103"/>
        <end position="120"/>
    </location>
</feature>
<evidence type="ECO:0000313" key="3">
    <source>
        <dbReference type="Proteomes" id="UP000585363"/>
    </source>
</evidence>
<keyword evidence="1" id="KW-1133">Transmembrane helix</keyword>
<feature type="transmembrane region" description="Helical" evidence="1">
    <location>
        <begin position="70"/>
        <end position="91"/>
    </location>
</feature>